<dbReference type="Proteomes" id="UP000799640">
    <property type="component" value="Unassembled WGS sequence"/>
</dbReference>
<dbReference type="EMBL" id="ML996687">
    <property type="protein sequence ID" value="KAF2405375.1"/>
    <property type="molecule type" value="Genomic_DNA"/>
</dbReference>
<evidence type="ECO:0000313" key="3">
    <source>
        <dbReference type="Proteomes" id="UP000799640"/>
    </source>
</evidence>
<proteinExistence type="predicted"/>
<evidence type="ECO:0000256" key="1">
    <source>
        <dbReference type="SAM" id="MobiDB-lite"/>
    </source>
</evidence>
<name>A0A6G1IBL1_9PEZI</name>
<reference evidence="2" key="1">
    <citation type="journal article" date="2020" name="Stud. Mycol.">
        <title>101 Dothideomycetes genomes: a test case for predicting lifestyles and emergence of pathogens.</title>
        <authorList>
            <person name="Haridas S."/>
            <person name="Albert R."/>
            <person name="Binder M."/>
            <person name="Bloem J."/>
            <person name="Labutti K."/>
            <person name="Salamov A."/>
            <person name="Andreopoulos B."/>
            <person name="Baker S."/>
            <person name="Barry K."/>
            <person name="Bills G."/>
            <person name="Bluhm B."/>
            <person name="Cannon C."/>
            <person name="Castanera R."/>
            <person name="Culley D."/>
            <person name="Daum C."/>
            <person name="Ezra D."/>
            <person name="Gonzalez J."/>
            <person name="Henrissat B."/>
            <person name="Kuo A."/>
            <person name="Liang C."/>
            <person name="Lipzen A."/>
            <person name="Lutzoni F."/>
            <person name="Magnuson J."/>
            <person name="Mondo S."/>
            <person name="Nolan M."/>
            <person name="Ohm R."/>
            <person name="Pangilinan J."/>
            <person name="Park H.-J."/>
            <person name="Ramirez L."/>
            <person name="Alfaro M."/>
            <person name="Sun H."/>
            <person name="Tritt A."/>
            <person name="Yoshinaga Y."/>
            <person name="Zwiers L.-H."/>
            <person name="Turgeon B."/>
            <person name="Goodwin S."/>
            <person name="Spatafora J."/>
            <person name="Crous P."/>
            <person name="Grigoriev I."/>
        </authorList>
    </citation>
    <scope>NUCLEOTIDE SEQUENCE</scope>
    <source>
        <strain evidence="2">CBS 262.69</strain>
    </source>
</reference>
<keyword evidence="3" id="KW-1185">Reference proteome</keyword>
<organism evidence="2 3">
    <name type="scientific">Trichodelitschia bisporula</name>
    <dbReference type="NCBI Taxonomy" id="703511"/>
    <lineage>
        <taxon>Eukaryota</taxon>
        <taxon>Fungi</taxon>
        <taxon>Dikarya</taxon>
        <taxon>Ascomycota</taxon>
        <taxon>Pezizomycotina</taxon>
        <taxon>Dothideomycetes</taxon>
        <taxon>Dothideomycetes incertae sedis</taxon>
        <taxon>Phaeotrichales</taxon>
        <taxon>Phaeotrichaceae</taxon>
        <taxon>Trichodelitschia</taxon>
    </lineage>
</organism>
<dbReference type="AlphaFoldDB" id="A0A6G1IBL1"/>
<protein>
    <submittedName>
        <fullName evidence="2">Uncharacterized protein</fullName>
    </submittedName>
</protein>
<accession>A0A6G1IBL1</accession>
<feature type="region of interest" description="Disordered" evidence="1">
    <location>
        <begin position="141"/>
        <end position="175"/>
    </location>
</feature>
<feature type="compositionally biased region" description="Polar residues" evidence="1">
    <location>
        <begin position="141"/>
        <end position="168"/>
    </location>
</feature>
<sequence length="175" mass="19132">MPAPQIDRREQQGMASRGRISVLQCLARFIHCNCALGIEGETQGFNQSAASSDVIHCHRSFSGTRLEYHRSKSNHSGSRCAHVDVRDVFGATVRNATSTSHRHGIVHCIQNMTPALQDGHTRFVLRERSCILGITYHKPGTTTTSSPHRTVNSSLHSNSTSVDTSKNGRTLGLLG</sequence>
<gene>
    <name evidence="2" type="ORF">EJ06DRAFT_23611</name>
</gene>
<evidence type="ECO:0000313" key="2">
    <source>
        <dbReference type="EMBL" id="KAF2405375.1"/>
    </source>
</evidence>